<keyword evidence="5 10" id="KW-0063">Aspartyl esterase</keyword>
<dbReference type="InterPro" id="IPR011050">
    <property type="entry name" value="Pectin_lyase_fold/virulence"/>
</dbReference>
<evidence type="ECO:0000256" key="8">
    <source>
        <dbReference type="ARBA" id="ARBA00057335"/>
    </source>
</evidence>
<sequence length="347" mass="38486">MSSCSNMSLNILFSLAFLVSVVRLGAAGGNVGNTIDVIDAPLLTQKISTNRSIIVDAAGNGEFTSIQAAVDSVPEGNSKWIIVHVRKGVYGEKVHIPKHKPYIFMRGNGRGRTVVVWSQSSEDNIESATLRVEAKHFVAFGISFKNDAPTGVAYTSQNQSVAAFVGADKVAFYHCAFFSAHNTLFDYKGRHYYDDCYIQGSVDFIFGRARSLFHNCELFVISDKRIEILGSIAAQNRQSEDDESGFVFNKGKIYGIDQVYLGRVKSPYSRVLFANMYMSKTIEAKGWTGWRYDGSLESTYLAEYRNSGQGSIADNRVSWAKQLSDEEAAPLLSVDFIHGEEWLPAWL</sequence>
<feature type="signal peptide" evidence="10">
    <location>
        <begin position="1"/>
        <end position="27"/>
    </location>
</feature>
<comment type="similarity">
    <text evidence="2">Belongs to the pectinesterase family.</text>
</comment>
<dbReference type="EnsemblPlants" id="Kaladp0018s0258.1.v1.1">
    <property type="protein sequence ID" value="Kaladp0018s0258.1.v1.1"/>
    <property type="gene ID" value="Kaladp0018s0258.v1.1"/>
</dbReference>
<dbReference type="SUPFAM" id="SSF51126">
    <property type="entry name" value="Pectin lyase-like"/>
    <property type="match status" value="1"/>
</dbReference>
<comment type="function">
    <text evidence="8">Acts in the modification of cell walls via demethylesterification of cell wall pectin.</text>
</comment>
<evidence type="ECO:0000256" key="6">
    <source>
        <dbReference type="ARBA" id="ARBA00023180"/>
    </source>
</evidence>
<feature type="chain" id="PRO_5029937865" description="Pectinesterase" evidence="10">
    <location>
        <begin position="28"/>
        <end position="347"/>
    </location>
</feature>
<dbReference type="PANTHER" id="PTHR31321:SF98">
    <property type="entry name" value="PECTINESTERASE 67-RELATED"/>
    <property type="match status" value="1"/>
</dbReference>
<proteinExistence type="inferred from homology"/>
<evidence type="ECO:0000256" key="4">
    <source>
        <dbReference type="ARBA" id="ARBA00022801"/>
    </source>
</evidence>
<dbReference type="InterPro" id="IPR012334">
    <property type="entry name" value="Pectin_lyas_fold"/>
</dbReference>
<evidence type="ECO:0000313" key="12">
    <source>
        <dbReference type="EnsemblPlants" id="Kaladp0018s0258.1.v1.1"/>
    </source>
</evidence>
<dbReference type="GO" id="GO:0030599">
    <property type="term" value="F:pectinesterase activity"/>
    <property type="evidence" value="ECO:0007669"/>
    <property type="project" value="UniProtKB-UniRule"/>
</dbReference>
<evidence type="ECO:0000256" key="1">
    <source>
        <dbReference type="ARBA" id="ARBA00005184"/>
    </source>
</evidence>
<feature type="domain" description="Pectinesterase catalytic" evidence="11">
    <location>
        <begin position="53"/>
        <end position="339"/>
    </location>
</feature>
<dbReference type="EC" id="3.1.1.11" evidence="3 10"/>
<dbReference type="OMA" id="MNINFAF"/>
<dbReference type="Pfam" id="PF01095">
    <property type="entry name" value="Pectinesterase"/>
    <property type="match status" value="1"/>
</dbReference>
<name>A0A7N0T1V0_KALFE</name>
<feature type="active site" evidence="9">
    <location>
        <position position="203"/>
    </location>
</feature>
<keyword evidence="6" id="KW-0325">Glycoprotein</keyword>
<keyword evidence="10" id="KW-0732">Signal</keyword>
<organism evidence="12 13">
    <name type="scientific">Kalanchoe fedtschenkoi</name>
    <name type="common">Lavender scallops</name>
    <name type="synonym">South American air plant</name>
    <dbReference type="NCBI Taxonomy" id="63787"/>
    <lineage>
        <taxon>Eukaryota</taxon>
        <taxon>Viridiplantae</taxon>
        <taxon>Streptophyta</taxon>
        <taxon>Embryophyta</taxon>
        <taxon>Tracheophyta</taxon>
        <taxon>Spermatophyta</taxon>
        <taxon>Magnoliopsida</taxon>
        <taxon>eudicotyledons</taxon>
        <taxon>Gunneridae</taxon>
        <taxon>Pentapetalae</taxon>
        <taxon>Saxifragales</taxon>
        <taxon>Crassulaceae</taxon>
        <taxon>Kalanchoe</taxon>
    </lineage>
</organism>
<evidence type="ECO:0000256" key="9">
    <source>
        <dbReference type="PROSITE-ProRule" id="PRU10040"/>
    </source>
</evidence>
<keyword evidence="4 10" id="KW-0378">Hydrolase</keyword>
<evidence type="ECO:0000256" key="5">
    <source>
        <dbReference type="ARBA" id="ARBA00023085"/>
    </source>
</evidence>
<dbReference type="PROSITE" id="PS00503">
    <property type="entry name" value="PECTINESTERASE_2"/>
    <property type="match status" value="1"/>
</dbReference>
<keyword evidence="13" id="KW-1185">Reference proteome</keyword>
<evidence type="ECO:0000256" key="10">
    <source>
        <dbReference type="RuleBase" id="RU000589"/>
    </source>
</evidence>
<protein>
    <recommendedName>
        <fullName evidence="3 10">Pectinesterase</fullName>
        <ecNumber evidence="3 10">3.1.1.11</ecNumber>
    </recommendedName>
</protein>
<comment type="catalytic activity">
    <reaction evidence="7 10">
        <text>[(1-&gt;4)-alpha-D-galacturonosyl methyl ester](n) + n H2O = [(1-&gt;4)-alpha-D-galacturonosyl](n) + n methanol + n H(+)</text>
        <dbReference type="Rhea" id="RHEA:22380"/>
        <dbReference type="Rhea" id="RHEA-COMP:14570"/>
        <dbReference type="Rhea" id="RHEA-COMP:14573"/>
        <dbReference type="ChEBI" id="CHEBI:15377"/>
        <dbReference type="ChEBI" id="CHEBI:15378"/>
        <dbReference type="ChEBI" id="CHEBI:17790"/>
        <dbReference type="ChEBI" id="CHEBI:140522"/>
        <dbReference type="ChEBI" id="CHEBI:140523"/>
        <dbReference type="EC" id="3.1.1.11"/>
    </reaction>
</comment>
<comment type="pathway">
    <text evidence="1 10">Glycan metabolism; pectin degradation; 2-dehydro-3-deoxy-D-gluconate from pectin: step 1/5.</text>
</comment>
<dbReference type="GO" id="GO:0042545">
    <property type="term" value="P:cell wall modification"/>
    <property type="evidence" value="ECO:0007669"/>
    <property type="project" value="UniProtKB-UniRule"/>
</dbReference>
<reference evidence="12" key="1">
    <citation type="submission" date="2021-01" db="UniProtKB">
        <authorList>
            <consortium name="EnsemblPlants"/>
        </authorList>
    </citation>
    <scope>IDENTIFICATION</scope>
</reference>
<dbReference type="Gene3D" id="2.160.20.10">
    <property type="entry name" value="Single-stranded right-handed beta-helix, Pectin lyase-like"/>
    <property type="match status" value="1"/>
</dbReference>
<evidence type="ECO:0000313" key="13">
    <source>
        <dbReference type="Proteomes" id="UP000594263"/>
    </source>
</evidence>
<dbReference type="Proteomes" id="UP000594263">
    <property type="component" value="Unplaced"/>
</dbReference>
<dbReference type="FunFam" id="2.160.20.10:FF:000013">
    <property type="entry name" value="Pectinesterase"/>
    <property type="match status" value="1"/>
</dbReference>
<evidence type="ECO:0000256" key="2">
    <source>
        <dbReference type="ARBA" id="ARBA00008891"/>
    </source>
</evidence>
<dbReference type="GO" id="GO:0045490">
    <property type="term" value="P:pectin catabolic process"/>
    <property type="evidence" value="ECO:0007669"/>
    <property type="project" value="UniProtKB-UniRule"/>
</dbReference>
<evidence type="ECO:0000259" key="11">
    <source>
        <dbReference type="Pfam" id="PF01095"/>
    </source>
</evidence>
<evidence type="ECO:0000256" key="7">
    <source>
        <dbReference type="ARBA" id="ARBA00047928"/>
    </source>
</evidence>
<evidence type="ECO:0000256" key="3">
    <source>
        <dbReference type="ARBA" id="ARBA00013229"/>
    </source>
</evidence>
<accession>A0A7N0T1V0</accession>
<dbReference type="InterPro" id="IPR000070">
    <property type="entry name" value="Pectinesterase_cat"/>
</dbReference>
<dbReference type="Gramene" id="Kaladp0018s0258.1.v1.1">
    <property type="protein sequence ID" value="Kaladp0018s0258.1.v1.1"/>
    <property type="gene ID" value="Kaladp0018s0258.v1.1"/>
</dbReference>
<dbReference type="InterPro" id="IPR033131">
    <property type="entry name" value="Pectinesterase_Asp_AS"/>
</dbReference>
<dbReference type="AlphaFoldDB" id="A0A7N0T1V0"/>
<dbReference type="UniPathway" id="UPA00545">
    <property type="reaction ID" value="UER00823"/>
</dbReference>
<dbReference type="PANTHER" id="PTHR31321">
    <property type="entry name" value="ACYL-COA THIOESTER HYDROLASE YBHC-RELATED"/>
    <property type="match status" value="1"/>
</dbReference>